<proteinExistence type="predicted"/>
<dbReference type="Proteomes" id="UP000743370">
    <property type="component" value="Unassembled WGS sequence"/>
</dbReference>
<evidence type="ECO:0008006" key="4">
    <source>
        <dbReference type="Google" id="ProtNLM"/>
    </source>
</evidence>
<organism evidence="2 3">
    <name type="scientific">Phaseolus angularis</name>
    <name type="common">Azuki bean</name>
    <name type="synonym">Vigna angularis</name>
    <dbReference type="NCBI Taxonomy" id="3914"/>
    <lineage>
        <taxon>Eukaryota</taxon>
        <taxon>Viridiplantae</taxon>
        <taxon>Streptophyta</taxon>
        <taxon>Embryophyta</taxon>
        <taxon>Tracheophyta</taxon>
        <taxon>Spermatophyta</taxon>
        <taxon>Magnoliopsida</taxon>
        <taxon>eudicotyledons</taxon>
        <taxon>Gunneridae</taxon>
        <taxon>Pentapetalae</taxon>
        <taxon>rosids</taxon>
        <taxon>fabids</taxon>
        <taxon>Fabales</taxon>
        <taxon>Fabaceae</taxon>
        <taxon>Papilionoideae</taxon>
        <taxon>50 kb inversion clade</taxon>
        <taxon>NPAAA clade</taxon>
        <taxon>indigoferoid/millettioid clade</taxon>
        <taxon>Phaseoleae</taxon>
        <taxon>Vigna</taxon>
    </lineage>
</organism>
<name>A0A8T0JFA4_PHAAN</name>
<evidence type="ECO:0000313" key="2">
    <source>
        <dbReference type="EMBL" id="KAG2371427.1"/>
    </source>
</evidence>
<evidence type="ECO:0000313" key="3">
    <source>
        <dbReference type="Proteomes" id="UP000743370"/>
    </source>
</evidence>
<sequence>MRVLAIALILMVACFCCCMAGNRWNIEAQMHGKTKQLSYDNNHHGKTPARAHFDVTRGNDFVKPASVQYHIQEFLSTRRTEPISQYLYVVSPSISVYL</sequence>
<feature type="signal peptide" evidence="1">
    <location>
        <begin position="1"/>
        <end position="20"/>
    </location>
</feature>
<protein>
    <recommendedName>
        <fullName evidence="4">Secreted protein</fullName>
    </recommendedName>
</protein>
<dbReference type="AlphaFoldDB" id="A0A8T0JFA4"/>
<dbReference type="EMBL" id="JABFOF010000011">
    <property type="protein sequence ID" value="KAG2371427.1"/>
    <property type="molecule type" value="Genomic_DNA"/>
</dbReference>
<accession>A0A8T0JFA4</accession>
<feature type="chain" id="PRO_5035715848" description="Secreted protein" evidence="1">
    <location>
        <begin position="21"/>
        <end position="98"/>
    </location>
</feature>
<reference evidence="2 3" key="1">
    <citation type="submission" date="2020-05" db="EMBL/GenBank/DDBJ databases">
        <title>Vigna angularis (adzuki bean) Var. LongXiaoDou No. 4 denovo assembly.</title>
        <authorList>
            <person name="Xiang H."/>
        </authorList>
    </citation>
    <scope>NUCLEOTIDE SEQUENCE [LARGE SCALE GENOMIC DNA]</scope>
    <source>
        <tissue evidence="2">Leaf</tissue>
    </source>
</reference>
<keyword evidence="1" id="KW-0732">Signal</keyword>
<comment type="caution">
    <text evidence="2">The sequence shown here is derived from an EMBL/GenBank/DDBJ whole genome shotgun (WGS) entry which is preliminary data.</text>
</comment>
<evidence type="ECO:0000256" key="1">
    <source>
        <dbReference type="SAM" id="SignalP"/>
    </source>
</evidence>
<gene>
    <name evidence="2" type="ORF">HKW66_Vig0216010</name>
</gene>